<evidence type="ECO:0000313" key="2">
    <source>
        <dbReference type="Proteomes" id="UP000886786"/>
    </source>
</evidence>
<name>A0A9D1CZ17_9FIRM</name>
<dbReference type="Proteomes" id="UP000886786">
    <property type="component" value="Unassembled WGS sequence"/>
</dbReference>
<dbReference type="SUPFAM" id="SSF56784">
    <property type="entry name" value="HAD-like"/>
    <property type="match status" value="1"/>
</dbReference>
<dbReference type="InterPro" id="IPR036412">
    <property type="entry name" value="HAD-like_sf"/>
</dbReference>
<evidence type="ECO:0000313" key="1">
    <source>
        <dbReference type="EMBL" id="HIQ91322.1"/>
    </source>
</evidence>
<accession>A0A9D1CZ17</accession>
<proteinExistence type="predicted"/>
<comment type="caution">
    <text evidence="1">The sequence shown here is derived from an EMBL/GenBank/DDBJ whole genome shotgun (WGS) entry which is preliminary data.</text>
</comment>
<dbReference type="Gene3D" id="3.30.1240.10">
    <property type="match status" value="1"/>
</dbReference>
<dbReference type="NCBIfam" id="TIGR01484">
    <property type="entry name" value="HAD-SF-IIB"/>
    <property type="match status" value="1"/>
</dbReference>
<dbReference type="EMBL" id="DVFV01000117">
    <property type="protein sequence ID" value="HIQ91322.1"/>
    <property type="molecule type" value="Genomic_DNA"/>
</dbReference>
<dbReference type="Gene3D" id="3.40.50.1000">
    <property type="entry name" value="HAD superfamily/HAD-like"/>
    <property type="match status" value="1"/>
</dbReference>
<organism evidence="1 2">
    <name type="scientific">Candidatus Coprosoma intestinipullorum</name>
    <dbReference type="NCBI Taxonomy" id="2840752"/>
    <lineage>
        <taxon>Bacteria</taxon>
        <taxon>Bacillati</taxon>
        <taxon>Bacillota</taxon>
        <taxon>Bacillota incertae sedis</taxon>
        <taxon>Candidatus Coprosoma</taxon>
    </lineage>
</organism>
<sequence length="773" mass="90178">MEIDKTLLKNYHKSLGQKYTAICLDIDGTLTKNNSKEIDERVIKKLIELLDRKIPIVFITGRGETGLKDFVNDVVPIMIEKYNISINQMSRLYILINDGARLFKTSANSNRLFDISEYLVSESSLKGLESLNKLLNQYKNLLCGKNSLITYSYDSKTNQIFNIRIKVDDLKERQTVKNNIEMLIDVQQYNDLNITEGIYKGNYILQIGTTIKKYAVEKVEKIIGIPQNSMLRIGDCGNENGNDYTLLNCPQGFSVYKTSKRNDACFPVIKNNNQILTGTEATIELLNQAKLLPTICLESVIEKDYKKKYANVEKKINIGKKEQLKRYDDIINNIYDSYDGINDLYDQSTGSITIPMYDFELIDDDNPLKKLWNRQENKILLYSLRDDNNYLLRGSKTYYYFLANRQSDININQETLTKDIVLQWFDNYMEFFILAINAISQTDNLNNIQNKKLILGILDNIRNVNLICINQIIYYNYCNKSILVNLETLDKDGLLYKYYNNLLNVDKMMEELSFNKNFILNKEKIFMILFEILDCLRNHKFQVSLESNIKDYSKEFRVYREIDNFAENYITMDLANKKIKKPDDLAICGLSYGGIELPVIQKLLNKENENIGILKFCKDISSYKNKHSVEIRNFDINNYGGIQNYGLSREKKYIIADDNLLTAKTMQLALNTFYDIGIDVNSIVIVRYPSVNRVDQMFLENHGAVDYKYFFNYIYGLCFQSPYTWRDENPKDLYKDSLGVFDKNRQKILECLYKNHDYKTKSEVAKIKTLARH</sequence>
<dbReference type="InterPro" id="IPR006379">
    <property type="entry name" value="HAD-SF_hydro_IIB"/>
</dbReference>
<reference evidence="1" key="1">
    <citation type="submission" date="2020-10" db="EMBL/GenBank/DDBJ databases">
        <authorList>
            <person name="Gilroy R."/>
        </authorList>
    </citation>
    <scope>NUCLEOTIDE SEQUENCE</scope>
    <source>
        <strain evidence="1">CHK147-3167</strain>
    </source>
</reference>
<dbReference type="GO" id="GO:0016791">
    <property type="term" value="F:phosphatase activity"/>
    <property type="evidence" value="ECO:0007669"/>
    <property type="project" value="UniProtKB-ARBA"/>
</dbReference>
<gene>
    <name evidence="1" type="ORF">IAB27_06860</name>
</gene>
<reference evidence="1" key="2">
    <citation type="journal article" date="2021" name="PeerJ">
        <title>Extensive microbial diversity within the chicken gut microbiome revealed by metagenomics and culture.</title>
        <authorList>
            <person name="Gilroy R."/>
            <person name="Ravi A."/>
            <person name="Getino M."/>
            <person name="Pursley I."/>
            <person name="Horton D.L."/>
            <person name="Alikhan N.F."/>
            <person name="Baker D."/>
            <person name="Gharbi K."/>
            <person name="Hall N."/>
            <person name="Watson M."/>
            <person name="Adriaenssens E.M."/>
            <person name="Foster-Nyarko E."/>
            <person name="Jarju S."/>
            <person name="Secka A."/>
            <person name="Antonio M."/>
            <person name="Oren A."/>
            <person name="Chaudhuri R.R."/>
            <person name="La Ragione R."/>
            <person name="Hildebrand F."/>
            <person name="Pallen M.J."/>
        </authorList>
    </citation>
    <scope>NUCLEOTIDE SEQUENCE</scope>
    <source>
        <strain evidence="1">CHK147-3167</strain>
    </source>
</reference>
<dbReference type="AlphaFoldDB" id="A0A9D1CZ17"/>
<protein>
    <submittedName>
        <fullName evidence="1">HAD-IIB family hydrolase</fullName>
    </submittedName>
</protein>
<dbReference type="InterPro" id="IPR023214">
    <property type="entry name" value="HAD_sf"/>
</dbReference>
<keyword evidence="1" id="KW-0378">Hydrolase</keyword>